<sequence length="84" mass="9786">MKQIIINGDVMKDEYDLSKMKSRPNPYAKRLKKQVTLRVSGDVIDYFKTMAEETGIPYQSLINFYLVDCVNSKKKLQMSWVSSM</sequence>
<dbReference type="AlphaFoldDB" id="A0A3B0V1G7"/>
<dbReference type="EMBL" id="UOEU01000549">
    <property type="protein sequence ID" value="VAW34750.1"/>
    <property type="molecule type" value="Genomic_DNA"/>
</dbReference>
<organism evidence="1">
    <name type="scientific">hydrothermal vent metagenome</name>
    <dbReference type="NCBI Taxonomy" id="652676"/>
    <lineage>
        <taxon>unclassified sequences</taxon>
        <taxon>metagenomes</taxon>
        <taxon>ecological metagenomes</taxon>
    </lineage>
</organism>
<name>A0A3B0V1G7_9ZZZZ</name>
<gene>
    <name evidence="1" type="ORF">MNBD_CHLOROFLEXI01-2101</name>
</gene>
<reference evidence="1" key="1">
    <citation type="submission" date="2018-06" db="EMBL/GenBank/DDBJ databases">
        <authorList>
            <person name="Zhirakovskaya E."/>
        </authorList>
    </citation>
    <scope>NUCLEOTIDE SEQUENCE</scope>
</reference>
<evidence type="ECO:0008006" key="2">
    <source>
        <dbReference type="Google" id="ProtNLM"/>
    </source>
</evidence>
<proteinExistence type="predicted"/>
<accession>A0A3B0V1G7</accession>
<dbReference type="Pfam" id="PF14384">
    <property type="entry name" value="BrnA_antitoxin"/>
    <property type="match status" value="1"/>
</dbReference>
<evidence type="ECO:0000313" key="1">
    <source>
        <dbReference type="EMBL" id="VAW34750.1"/>
    </source>
</evidence>
<dbReference type="InterPro" id="IPR025528">
    <property type="entry name" value="BrnA_antitoxin"/>
</dbReference>
<protein>
    <recommendedName>
        <fullName evidence="2">Antitoxin</fullName>
    </recommendedName>
</protein>